<dbReference type="AlphaFoldDB" id="A0A4S4FM92"/>
<evidence type="ECO:0000256" key="4">
    <source>
        <dbReference type="ARBA" id="ARBA00022840"/>
    </source>
</evidence>
<evidence type="ECO:0000256" key="3">
    <source>
        <dbReference type="ARBA" id="ARBA00022741"/>
    </source>
</evidence>
<accession>A0A4S4FM92</accession>
<evidence type="ECO:0000313" key="6">
    <source>
        <dbReference type="EMBL" id="THG31543.1"/>
    </source>
</evidence>
<dbReference type="PROSITE" id="PS50893">
    <property type="entry name" value="ABC_TRANSPORTER_2"/>
    <property type="match status" value="2"/>
</dbReference>
<evidence type="ECO:0000256" key="2">
    <source>
        <dbReference type="ARBA" id="ARBA00022737"/>
    </source>
</evidence>
<keyword evidence="7" id="KW-1185">Reference proteome</keyword>
<dbReference type="InterPro" id="IPR003439">
    <property type="entry name" value="ABC_transporter-like_ATP-bd"/>
</dbReference>
<organism evidence="6 7">
    <name type="scientific">Naasia lichenicola</name>
    <dbReference type="NCBI Taxonomy" id="2565933"/>
    <lineage>
        <taxon>Bacteria</taxon>
        <taxon>Bacillati</taxon>
        <taxon>Actinomycetota</taxon>
        <taxon>Actinomycetes</taxon>
        <taxon>Micrococcales</taxon>
        <taxon>Microbacteriaceae</taxon>
        <taxon>Naasia</taxon>
    </lineage>
</organism>
<dbReference type="Gene3D" id="3.40.50.300">
    <property type="entry name" value="P-loop containing nucleotide triphosphate hydrolases"/>
    <property type="match status" value="2"/>
</dbReference>
<evidence type="ECO:0000313" key="7">
    <source>
        <dbReference type="Proteomes" id="UP000309133"/>
    </source>
</evidence>
<keyword evidence="3" id="KW-0547">Nucleotide-binding</keyword>
<dbReference type="RefSeq" id="WP_136426663.1">
    <property type="nucleotide sequence ID" value="NZ_SSSM01000003.1"/>
</dbReference>
<sequence>MSDQSPDTLVVQGVSKRFGSTLAVNDASFTVRRGELIGIAGHNGAGKSTILKVVNGTIAGDSGTVTVNGIARSADTTVAHPEKLGVRTVYQELSLCASLRVDETAAIFDHSARGLSWRSTAWHNLRTVLDEMFPGHGIRKDAKISELSIARRQMIECASTMIDSTVRPALVILDEPTSSLDAASTASFYAYLKKRAAEGVSVIITTHRLHEMIDNLSRIYVMRDGQVLSEQRAEGATKESIVTAMGLAAHESSRVAPIADSSTVTTTDARPTTASEVIVRLEQPGDDGASEVFEIRKGEIIGFAGLEGHGQLLALEAVYRASARRSGAVRAPRRTAHHAVSVTGDSAYVSGDRGVRGIFPLWDVATNISFSSLGKLTAGGLVKPKAEAALVHEWYSRLGIKGQSTDPITSLSGGTQQKALMARAMAVGSDLLLLEDPTRGVDQATKSEVYELLRGQAAEGQTIVWYSTENEELRNCDRVFVFRVGKIVATITGADATEDAVIALSFGGQDVAPIDLEGAVR</sequence>
<dbReference type="InterPro" id="IPR027417">
    <property type="entry name" value="P-loop_NTPase"/>
</dbReference>
<dbReference type="InterPro" id="IPR050107">
    <property type="entry name" value="ABC_carbohydrate_import_ATPase"/>
</dbReference>
<keyword evidence="2" id="KW-0677">Repeat</keyword>
<dbReference type="SUPFAM" id="SSF52540">
    <property type="entry name" value="P-loop containing nucleoside triphosphate hydrolases"/>
    <property type="match status" value="2"/>
</dbReference>
<feature type="domain" description="ABC transporter" evidence="5">
    <location>
        <begin position="273"/>
        <end position="509"/>
    </location>
</feature>
<dbReference type="InterPro" id="IPR003593">
    <property type="entry name" value="AAA+_ATPase"/>
</dbReference>
<evidence type="ECO:0000259" key="5">
    <source>
        <dbReference type="PROSITE" id="PS50893"/>
    </source>
</evidence>
<protein>
    <submittedName>
        <fullName evidence="6">Sugar ABC transporter ATP-binding protein</fullName>
    </submittedName>
</protein>
<comment type="caution">
    <text evidence="6">The sequence shown here is derived from an EMBL/GenBank/DDBJ whole genome shotgun (WGS) entry which is preliminary data.</text>
</comment>
<dbReference type="OrthoDB" id="9805029at2"/>
<keyword evidence="1" id="KW-0813">Transport</keyword>
<dbReference type="SMART" id="SM00382">
    <property type="entry name" value="AAA"/>
    <property type="match status" value="2"/>
</dbReference>
<dbReference type="GO" id="GO:0005524">
    <property type="term" value="F:ATP binding"/>
    <property type="evidence" value="ECO:0007669"/>
    <property type="project" value="UniProtKB-KW"/>
</dbReference>
<dbReference type="PANTHER" id="PTHR43790:SF9">
    <property type="entry name" value="GALACTOFURANOSE TRANSPORTER ATP-BINDING PROTEIN YTFR"/>
    <property type="match status" value="1"/>
</dbReference>
<dbReference type="GO" id="GO:0016887">
    <property type="term" value="F:ATP hydrolysis activity"/>
    <property type="evidence" value="ECO:0007669"/>
    <property type="project" value="InterPro"/>
</dbReference>
<gene>
    <name evidence="6" type="ORF">E6C64_05550</name>
</gene>
<dbReference type="Pfam" id="PF00005">
    <property type="entry name" value="ABC_tran"/>
    <property type="match status" value="2"/>
</dbReference>
<dbReference type="Proteomes" id="UP000309133">
    <property type="component" value="Unassembled WGS sequence"/>
</dbReference>
<dbReference type="EMBL" id="SSSM01000003">
    <property type="protein sequence ID" value="THG31543.1"/>
    <property type="molecule type" value="Genomic_DNA"/>
</dbReference>
<dbReference type="PANTHER" id="PTHR43790">
    <property type="entry name" value="CARBOHYDRATE TRANSPORT ATP-BINDING PROTEIN MG119-RELATED"/>
    <property type="match status" value="1"/>
</dbReference>
<feature type="domain" description="ABC transporter" evidence="5">
    <location>
        <begin position="9"/>
        <end position="249"/>
    </location>
</feature>
<name>A0A4S4FM92_9MICO</name>
<keyword evidence="4 6" id="KW-0067">ATP-binding</keyword>
<proteinExistence type="predicted"/>
<evidence type="ECO:0000256" key="1">
    <source>
        <dbReference type="ARBA" id="ARBA00022448"/>
    </source>
</evidence>
<reference evidence="6 7" key="1">
    <citation type="submission" date="2019-04" db="EMBL/GenBank/DDBJ databases">
        <authorList>
            <person name="Jiang L."/>
        </authorList>
    </citation>
    <scope>NUCLEOTIDE SEQUENCE [LARGE SCALE GENOMIC DNA]</scope>
    <source>
        <strain evidence="6 7">YIM 131853</strain>
    </source>
</reference>